<keyword evidence="2" id="KW-1133">Transmembrane helix</keyword>
<evidence type="ECO:0000256" key="2">
    <source>
        <dbReference type="SAM" id="Phobius"/>
    </source>
</evidence>
<dbReference type="InterPro" id="IPR021454">
    <property type="entry name" value="DUF3105"/>
</dbReference>
<sequence>MTHQHSSNRLTGWLVILLPAALVVILIVWAATRPRPGESVANQGNRHLTSPTEAHDPYNSKPPTSGPHTGKAPWGTTDTQIPDEIQVHNLEDGGVIVHYDPAQVATSTVDQLTGIVQPLYVKGRRVILEPYAGLETPIVLTAWTRMEKLPTLDEEKIKQFITAYEGTDHHVRGA</sequence>
<evidence type="ECO:0000313" key="3">
    <source>
        <dbReference type="EMBL" id="OGH67999.1"/>
    </source>
</evidence>
<dbReference type="Proteomes" id="UP000176532">
    <property type="component" value="Unassembled WGS sequence"/>
</dbReference>
<dbReference type="Pfam" id="PF11303">
    <property type="entry name" value="DUF3105"/>
    <property type="match status" value="1"/>
</dbReference>
<dbReference type="AlphaFoldDB" id="A0A1F6M8P9"/>
<name>A0A1F6M8P9_9BACT</name>
<evidence type="ECO:0000256" key="1">
    <source>
        <dbReference type="SAM" id="MobiDB-lite"/>
    </source>
</evidence>
<evidence type="ECO:0000313" key="4">
    <source>
        <dbReference type="Proteomes" id="UP000176532"/>
    </source>
</evidence>
<reference evidence="3 4" key="1">
    <citation type="journal article" date="2016" name="Nat. Commun.">
        <title>Thousands of microbial genomes shed light on interconnected biogeochemical processes in an aquifer system.</title>
        <authorList>
            <person name="Anantharaman K."/>
            <person name="Brown C.T."/>
            <person name="Hug L.A."/>
            <person name="Sharon I."/>
            <person name="Castelle C.J."/>
            <person name="Probst A.J."/>
            <person name="Thomas B.C."/>
            <person name="Singh A."/>
            <person name="Wilkins M.J."/>
            <person name="Karaoz U."/>
            <person name="Brodie E.L."/>
            <person name="Williams K.H."/>
            <person name="Hubbard S.S."/>
            <person name="Banfield J.F."/>
        </authorList>
    </citation>
    <scope>NUCLEOTIDE SEQUENCE [LARGE SCALE GENOMIC DNA]</scope>
</reference>
<gene>
    <name evidence="3" type="ORF">A3C15_03000</name>
</gene>
<keyword evidence="2" id="KW-0472">Membrane</keyword>
<protein>
    <recommendedName>
        <fullName evidence="5">DUF3105 domain-containing protein</fullName>
    </recommendedName>
</protein>
<feature type="compositionally biased region" description="Polar residues" evidence="1">
    <location>
        <begin position="40"/>
        <end position="52"/>
    </location>
</feature>
<comment type="caution">
    <text evidence="3">The sequence shown here is derived from an EMBL/GenBank/DDBJ whole genome shotgun (WGS) entry which is preliminary data.</text>
</comment>
<feature type="region of interest" description="Disordered" evidence="1">
    <location>
        <begin position="36"/>
        <end position="79"/>
    </location>
</feature>
<proteinExistence type="predicted"/>
<dbReference type="STRING" id="1798682.A3C15_03000"/>
<evidence type="ECO:0008006" key="5">
    <source>
        <dbReference type="Google" id="ProtNLM"/>
    </source>
</evidence>
<accession>A0A1F6M8P9</accession>
<feature type="transmembrane region" description="Helical" evidence="2">
    <location>
        <begin position="12"/>
        <end position="31"/>
    </location>
</feature>
<keyword evidence="2" id="KW-0812">Transmembrane</keyword>
<organism evidence="3 4">
    <name type="scientific">Candidatus Magasanikbacteria bacterium RIFCSPHIGHO2_02_FULL_50_9b</name>
    <dbReference type="NCBI Taxonomy" id="1798682"/>
    <lineage>
        <taxon>Bacteria</taxon>
        <taxon>Candidatus Magasanikiibacteriota</taxon>
    </lineage>
</organism>
<dbReference type="EMBL" id="MFQD01000021">
    <property type="protein sequence ID" value="OGH67999.1"/>
    <property type="molecule type" value="Genomic_DNA"/>
</dbReference>